<accession>A0A9X4KHE2</accession>
<feature type="compositionally biased region" description="Basic and acidic residues" evidence="1">
    <location>
        <begin position="274"/>
        <end position="286"/>
    </location>
</feature>
<dbReference type="Proteomes" id="UP001153387">
    <property type="component" value="Unassembled WGS sequence"/>
</dbReference>
<evidence type="ECO:0000256" key="1">
    <source>
        <dbReference type="SAM" id="MobiDB-lite"/>
    </source>
</evidence>
<sequence length="327" mass="36420">MNRSKLYNLTLGQKFAGLMFLFIFLPLCAAAIVINATAADALTAKTKENLLQVLKQTRFGLDNIVRETDYLSLTILSDDPMQELIKYYERKAYLDVEKRKAELYLSFQSLLDSRPFIHSISISRGEEVLFQYGTPVSSEDTRFEREAKSLKGKVLWTPLYSLPHLVKGGGDTPVVSLVRAINDLDSPKQLAIERISIQESTLARTYAGVHSWKGGSDLHPRAGRACTVFAGPGAARVRRDRQAVRRPAGLAGCGGGLCDAQGRGQGEHRAILHARDDRMEGRRGHSESGAQPADRHRQPVYPRLHDRLSRIRHFVRAAAEPKRHPAA</sequence>
<gene>
    <name evidence="2" type="ORF">OMP38_12255</name>
</gene>
<dbReference type="RefSeq" id="WP_277565433.1">
    <property type="nucleotide sequence ID" value="NZ_JAPDHZ010000003.1"/>
</dbReference>
<name>A0A9X4KHE2_9BACL</name>
<evidence type="ECO:0000313" key="3">
    <source>
        <dbReference type="Proteomes" id="UP001153387"/>
    </source>
</evidence>
<evidence type="ECO:0000313" key="2">
    <source>
        <dbReference type="EMBL" id="MDG0791559.1"/>
    </source>
</evidence>
<comment type="caution">
    <text evidence="2">The sequence shown here is derived from an EMBL/GenBank/DDBJ whole genome shotgun (WGS) entry which is preliminary data.</text>
</comment>
<feature type="region of interest" description="Disordered" evidence="1">
    <location>
        <begin position="274"/>
        <end position="302"/>
    </location>
</feature>
<dbReference type="EMBL" id="JAPDHZ010000003">
    <property type="protein sequence ID" value="MDG0791559.1"/>
    <property type="molecule type" value="Genomic_DNA"/>
</dbReference>
<proteinExistence type="predicted"/>
<keyword evidence="3" id="KW-1185">Reference proteome</keyword>
<protein>
    <submittedName>
        <fullName evidence="2">Cache domain-containing protein</fullName>
    </submittedName>
</protein>
<feature type="compositionally biased region" description="Basic and acidic residues" evidence="1">
    <location>
        <begin position="293"/>
        <end position="302"/>
    </location>
</feature>
<organism evidence="2 3">
    <name type="scientific">Cohnella ginsengisoli</name>
    <dbReference type="NCBI Taxonomy" id="425004"/>
    <lineage>
        <taxon>Bacteria</taxon>
        <taxon>Bacillati</taxon>
        <taxon>Bacillota</taxon>
        <taxon>Bacilli</taxon>
        <taxon>Bacillales</taxon>
        <taxon>Paenibacillaceae</taxon>
        <taxon>Cohnella</taxon>
    </lineage>
</organism>
<reference evidence="2 3" key="1">
    <citation type="submission" date="2022-10" db="EMBL/GenBank/DDBJ databases">
        <title>Comparative genomic analysis of Cohnella hashimotonis sp. nov., isolated from the International Space Station.</title>
        <authorList>
            <person name="Simpson A."/>
            <person name="Venkateswaran K."/>
        </authorList>
    </citation>
    <scope>NUCLEOTIDE SEQUENCE [LARGE SCALE GENOMIC DNA]</scope>
    <source>
        <strain evidence="2 3">DSM 18997</strain>
    </source>
</reference>
<dbReference type="AlphaFoldDB" id="A0A9X4KHE2"/>